<protein>
    <submittedName>
        <fullName evidence="1">Uncharacterized protein</fullName>
    </submittedName>
</protein>
<dbReference type="AlphaFoldDB" id="V6JHU8"/>
<name>V6JHU8_STRRC</name>
<evidence type="ECO:0000313" key="1">
    <source>
        <dbReference type="EMBL" id="EST19273.1"/>
    </source>
</evidence>
<reference evidence="1 2" key="1">
    <citation type="journal article" date="2014" name="Genome Announc.">
        <title>Draft Genome Sequence of Streptomyces roseochromogenes subsp. oscitans DS 12.976, Producer of the Aminocoumarin Antibiotic Clorobiocin.</title>
        <authorList>
            <person name="Ruckert C."/>
            <person name="Kalinowski J."/>
            <person name="Heide L."/>
            <person name="Apel A.K."/>
        </authorList>
    </citation>
    <scope>NUCLEOTIDE SEQUENCE [LARGE SCALE GENOMIC DNA]</scope>
    <source>
        <strain evidence="1 2">DS 12.976</strain>
    </source>
</reference>
<dbReference type="STRING" id="1352936.M878_42310"/>
<dbReference type="Gene3D" id="3.40.50.1980">
    <property type="entry name" value="Nitrogenase molybdenum iron protein domain"/>
    <property type="match status" value="1"/>
</dbReference>
<gene>
    <name evidence="1" type="ORF">M878_42310</name>
</gene>
<comment type="caution">
    <text evidence="1">The sequence shown here is derived from an EMBL/GenBank/DDBJ whole genome shotgun (WGS) entry which is preliminary data.</text>
</comment>
<sequence length="53" mass="5128">MRSGAWGGTTAVVPGGLLDCAGAATTFAKAPKRIVTSNAAGLELLLRLGAGTG</sequence>
<organism evidence="1 2">
    <name type="scientific">Streptomyces roseochromogenus subsp. oscitans DS 12.976</name>
    <dbReference type="NCBI Taxonomy" id="1352936"/>
    <lineage>
        <taxon>Bacteria</taxon>
        <taxon>Bacillati</taxon>
        <taxon>Actinomycetota</taxon>
        <taxon>Actinomycetes</taxon>
        <taxon>Kitasatosporales</taxon>
        <taxon>Streptomycetaceae</taxon>
        <taxon>Streptomyces</taxon>
    </lineage>
</organism>
<dbReference type="HOGENOM" id="CLU_3066821_0_0_11"/>
<keyword evidence="2" id="KW-1185">Reference proteome</keyword>
<accession>V6JHU8</accession>
<dbReference type="Proteomes" id="UP000017984">
    <property type="component" value="Chromosome"/>
</dbReference>
<dbReference type="EMBL" id="AWQX01000381">
    <property type="protein sequence ID" value="EST19273.1"/>
    <property type="molecule type" value="Genomic_DNA"/>
</dbReference>
<dbReference type="PATRIC" id="fig|1352936.5.peg.8758"/>
<proteinExistence type="predicted"/>
<evidence type="ECO:0000313" key="2">
    <source>
        <dbReference type="Proteomes" id="UP000017984"/>
    </source>
</evidence>